<protein>
    <recommendedName>
        <fullName evidence="2">Capsid protein</fullName>
    </recommendedName>
</protein>
<evidence type="ECO:0000313" key="1">
    <source>
        <dbReference type="EMBL" id="QHT24288.1"/>
    </source>
</evidence>
<dbReference type="EMBL" id="MN739743">
    <property type="protein sequence ID" value="QHT24288.1"/>
    <property type="molecule type" value="Genomic_DNA"/>
</dbReference>
<proteinExistence type="predicted"/>
<organism evidence="1">
    <name type="scientific">viral metagenome</name>
    <dbReference type="NCBI Taxonomy" id="1070528"/>
    <lineage>
        <taxon>unclassified sequences</taxon>
        <taxon>metagenomes</taxon>
        <taxon>organismal metagenomes</taxon>
    </lineage>
</organism>
<reference evidence="1" key="1">
    <citation type="journal article" date="2020" name="Nature">
        <title>Giant virus diversity and host interactions through global metagenomics.</title>
        <authorList>
            <person name="Schulz F."/>
            <person name="Roux S."/>
            <person name="Paez-Espino D."/>
            <person name="Jungbluth S."/>
            <person name="Walsh D.A."/>
            <person name="Denef V.J."/>
            <person name="McMahon K.D."/>
            <person name="Konstantinidis K.T."/>
            <person name="Eloe-Fadrosh E.A."/>
            <person name="Kyrpides N.C."/>
            <person name="Woyke T."/>
        </authorList>
    </citation>
    <scope>NUCLEOTIDE SEQUENCE</scope>
    <source>
        <strain evidence="1">GVMAG-M-3300023179-138</strain>
    </source>
</reference>
<evidence type="ECO:0008006" key="2">
    <source>
        <dbReference type="Google" id="ProtNLM"/>
    </source>
</evidence>
<name>A0A6C0E694_9ZZZZ</name>
<accession>A0A6C0E694</accession>
<dbReference type="AlphaFoldDB" id="A0A6C0E694"/>
<sequence>MDALTDLRQQLNKRVPGGLTSEADARLQRTLKHFTSEVTRVRGVAAPQEILRLSYDSMVKWLRQAPTFTSEVDPETLFASIKPSPLGQPDLSPLETQPLRSTPLIEISEVDNPLLSKQGEPSLFYKQSDNALLSKQGEPMVTQQSDVLQPHEDTIKYREAEYNLMINSKDRHWLADQASPENKNRYNFTVQFNTNFKNAGFGIQPTIQNRLRNIVRLEFIKAVLPVESLNVVILQEGTVPTATPGFSSVLGLPSVNVLVDEVEGNTYGTRNTTDRSLAVCQYDSAWRTDYQADNQVSGSPLSRGYTLFFPKFMKAQRVYTPAPLSNLQTLTFRLQNPEDELLSKLPDSSPLATIGDGTAITGSAFYTTNKYIYLRSSTWFPAASYSVLDKVLVQGFSILTAPDGLEFTTWLQDPAGHSVVGIAYSTVAPASNTVLDGANIAGYANWIIIQNRMSDPKDGATTVNTFAALSGLQTFPINGAGFLNLSRQVQLYLRVITREYDLITNVRSDNV</sequence>